<dbReference type="CDD" id="cd06193">
    <property type="entry name" value="siderophore_interacting"/>
    <property type="match status" value="1"/>
</dbReference>
<dbReference type="Pfam" id="PF04954">
    <property type="entry name" value="SIP"/>
    <property type="match status" value="1"/>
</dbReference>
<dbReference type="InterPro" id="IPR039261">
    <property type="entry name" value="FNR_nucleotide-bd"/>
</dbReference>
<dbReference type="Gene3D" id="3.40.50.80">
    <property type="entry name" value="Nucleotide-binding domain of ferredoxin-NADP reductase (FNR) module"/>
    <property type="match status" value="1"/>
</dbReference>
<dbReference type="PROSITE" id="PS51384">
    <property type="entry name" value="FAD_FR"/>
    <property type="match status" value="1"/>
</dbReference>
<dbReference type="SUPFAM" id="SSF63380">
    <property type="entry name" value="Riboflavin synthase domain-like"/>
    <property type="match status" value="1"/>
</dbReference>
<dbReference type="PANTHER" id="PTHR30157:SF0">
    <property type="entry name" value="NADPH-DEPENDENT FERRIC-CHELATE REDUCTASE"/>
    <property type="match status" value="1"/>
</dbReference>
<dbReference type="InterPro" id="IPR007037">
    <property type="entry name" value="SIP_rossman_dom"/>
</dbReference>
<protein>
    <submittedName>
        <fullName evidence="2">Siderophore-interacting protein</fullName>
    </submittedName>
</protein>
<dbReference type="Pfam" id="PF08021">
    <property type="entry name" value="FAD_binding_9"/>
    <property type="match status" value="1"/>
</dbReference>
<feature type="domain" description="FAD-binding FR-type" evidence="1">
    <location>
        <begin position="9"/>
        <end position="139"/>
    </location>
</feature>
<evidence type="ECO:0000259" key="1">
    <source>
        <dbReference type="PROSITE" id="PS51384"/>
    </source>
</evidence>
<keyword evidence="3" id="KW-1185">Reference proteome</keyword>
<reference evidence="2" key="1">
    <citation type="submission" date="2021-01" db="EMBL/GenBank/DDBJ databases">
        <title>Whole genome shotgun sequence of Spirilliplanes yamanashiensis NBRC 15828.</title>
        <authorList>
            <person name="Komaki H."/>
            <person name="Tamura T."/>
        </authorList>
    </citation>
    <scope>NUCLEOTIDE SEQUENCE</scope>
    <source>
        <strain evidence="2">NBRC 15828</strain>
    </source>
</reference>
<dbReference type="AlphaFoldDB" id="A0A8J3Y8I9"/>
<name>A0A8J3Y8I9_9ACTN</name>
<dbReference type="Gene3D" id="2.40.30.10">
    <property type="entry name" value="Translation factors"/>
    <property type="match status" value="1"/>
</dbReference>
<comment type="caution">
    <text evidence="2">The sequence shown here is derived from an EMBL/GenBank/DDBJ whole genome shotgun (WGS) entry which is preliminary data.</text>
</comment>
<dbReference type="RefSeq" id="WP_203939129.1">
    <property type="nucleotide sequence ID" value="NZ_BAAAGJ010000002.1"/>
</dbReference>
<dbReference type="Proteomes" id="UP000652013">
    <property type="component" value="Unassembled WGS sequence"/>
</dbReference>
<organism evidence="2 3">
    <name type="scientific">Spirilliplanes yamanashiensis</name>
    <dbReference type="NCBI Taxonomy" id="42233"/>
    <lineage>
        <taxon>Bacteria</taxon>
        <taxon>Bacillati</taxon>
        <taxon>Actinomycetota</taxon>
        <taxon>Actinomycetes</taxon>
        <taxon>Micromonosporales</taxon>
        <taxon>Micromonosporaceae</taxon>
        <taxon>Spirilliplanes</taxon>
    </lineage>
</organism>
<gene>
    <name evidence="2" type="ORF">Sya03_32250</name>
</gene>
<dbReference type="InterPro" id="IPR039374">
    <property type="entry name" value="SIP_fam"/>
</dbReference>
<evidence type="ECO:0000313" key="3">
    <source>
        <dbReference type="Proteomes" id="UP000652013"/>
    </source>
</evidence>
<dbReference type="PANTHER" id="PTHR30157">
    <property type="entry name" value="FERRIC REDUCTASE, NADPH-DEPENDENT"/>
    <property type="match status" value="1"/>
</dbReference>
<evidence type="ECO:0000313" key="2">
    <source>
        <dbReference type="EMBL" id="GIJ03873.1"/>
    </source>
</evidence>
<dbReference type="GO" id="GO:0016491">
    <property type="term" value="F:oxidoreductase activity"/>
    <property type="evidence" value="ECO:0007669"/>
    <property type="project" value="InterPro"/>
</dbReference>
<dbReference type="InterPro" id="IPR017938">
    <property type="entry name" value="Riboflavin_synthase-like_b-brl"/>
</dbReference>
<sequence length="276" mass="30042">MTDTVLAPWRFFVVEVVAARRLGPSFLRVTFTGDELHDFADNGFDQRIKLAFPESPVAEAHLPSGTDWYRRWRELPEDHRSPIRTYTVRAVRPQERELDVDIVLHDGVDQGGPACRWARRARPGDRVAVLGPVAGYDGDHGGIGFRPPADGGPLLLAGDETAAPAIGAILERLPSDARGLALLEVPYPEDVLEIGAPSGVVVRWLPRHGRAPGCELVPAVQRAAAGPDAPAYTWLAGEAGVVTALRRHLVAERGFDRAAVTFMGYWRRGRADAQAA</sequence>
<dbReference type="EMBL" id="BOOY01000025">
    <property type="protein sequence ID" value="GIJ03873.1"/>
    <property type="molecule type" value="Genomic_DNA"/>
</dbReference>
<proteinExistence type="predicted"/>
<dbReference type="InterPro" id="IPR017927">
    <property type="entry name" value="FAD-bd_FR_type"/>
</dbReference>
<dbReference type="InterPro" id="IPR013113">
    <property type="entry name" value="SIP_FAD-bd"/>
</dbReference>
<accession>A0A8J3Y8I9</accession>